<comment type="caution">
    <text evidence="1">The sequence shown here is derived from an EMBL/GenBank/DDBJ whole genome shotgun (WGS) entry which is preliminary data.</text>
</comment>
<protein>
    <submittedName>
        <fullName evidence="1">Uncharacterized protein</fullName>
    </submittedName>
</protein>
<organism evidence="1 2">
    <name type="scientific">Thalassovita aquimarina</name>
    <dbReference type="NCBI Taxonomy" id="2785917"/>
    <lineage>
        <taxon>Bacteria</taxon>
        <taxon>Pseudomonadati</taxon>
        <taxon>Pseudomonadota</taxon>
        <taxon>Alphaproteobacteria</taxon>
        <taxon>Rhodobacterales</taxon>
        <taxon>Roseobacteraceae</taxon>
        <taxon>Thalassovita</taxon>
    </lineage>
</organism>
<reference evidence="1 2" key="1">
    <citation type="journal article" date="2021" name="Arch. Microbiol.">
        <title>Thalassobius aquimarinus sp. nov., isolated from the Sea of Japan seashore.</title>
        <authorList>
            <person name="Kurilenko V.V."/>
            <person name="Romanenko L.A."/>
            <person name="Chernysheva N.Y."/>
            <person name="Velansky P.V."/>
            <person name="Tekutyeva L.A."/>
            <person name="Isaeva M.P."/>
            <person name="Mikhailov V.V."/>
        </authorList>
    </citation>
    <scope>NUCLEOTIDE SEQUENCE [LARGE SCALE GENOMIC DNA]</scope>
    <source>
        <strain evidence="1 2">KMM 8518</strain>
    </source>
</reference>
<gene>
    <name evidence="1" type="ORF">IT775_11115</name>
</gene>
<evidence type="ECO:0000313" key="2">
    <source>
        <dbReference type="Proteomes" id="UP001195941"/>
    </source>
</evidence>
<name>A0ABS5HS54_9RHOB</name>
<keyword evidence="2" id="KW-1185">Reference proteome</keyword>
<sequence>MICCGIPNQTGTYYSRMRENAVSTRPYRAKSGAICPEGEKGCYME</sequence>
<proteinExistence type="predicted"/>
<dbReference type="RefSeq" id="WP_212701183.1">
    <property type="nucleotide sequence ID" value="NZ_JADMKU010000008.1"/>
</dbReference>
<evidence type="ECO:0000313" key="1">
    <source>
        <dbReference type="EMBL" id="MBR9651671.1"/>
    </source>
</evidence>
<dbReference type="EMBL" id="JADMKU010000008">
    <property type="protein sequence ID" value="MBR9651671.1"/>
    <property type="molecule type" value="Genomic_DNA"/>
</dbReference>
<dbReference type="Proteomes" id="UP001195941">
    <property type="component" value="Unassembled WGS sequence"/>
</dbReference>
<accession>A0ABS5HS54</accession>